<dbReference type="PROSITE" id="PS00070">
    <property type="entry name" value="ALDEHYDE_DEHYDR_CYS"/>
    <property type="match status" value="1"/>
</dbReference>
<dbReference type="EMBL" id="CP098827">
    <property type="protein sequence ID" value="XBO69950.1"/>
    <property type="molecule type" value="Genomic_DNA"/>
</dbReference>
<dbReference type="InterPro" id="IPR016163">
    <property type="entry name" value="Ald_DH_C"/>
</dbReference>
<dbReference type="Gene3D" id="3.40.309.10">
    <property type="entry name" value="Aldehyde Dehydrogenase, Chain A, domain 2"/>
    <property type="match status" value="1"/>
</dbReference>
<dbReference type="Gene3D" id="3.40.605.10">
    <property type="entry name" value="Aldehyde Dehydrogenase, Chain A, domain 1"/>
    <property type="match status" value="1"/>
</dbReference>
<dbReference type="PROSITE" id="PS00687">
    <property type="entry name" value="ALDEHYDE_DEHYDR_GLU"/>
    <property type="match status" value="1"/>
</dbReference>
<feature type="domain" description="Aldehyde dehydrogenase" evidence="5">
    <location>
        <begin position="19"/>
        <end position="477"/>
    </location>
</feature>
<sequence length="483" mass="52414">MHTPENQLMTDHAYLGGRWVEASDGKTREVEDPATEKTIGKVPQLTEDQLGEAIDAASQAFERWRDTPALERADALMAWYQAMQDNAEALARLMTLEQGKPLAEARGEVDYAASFLRWFAGQARRIAGDTLASDDPDISLGTLRQPVGVVAIITPWNFPLAMITRKVGAALAAGCTTLVNPASQTPFCALALARLAEQAGLNRGEFNVLTCPGKRFSEKVCDDNRVRALSFTGSTEVGRTLLAQAADTVKRSAMELGGNAPFIVCEDADLDAAVEGAIAARFQTSGQDCVAANRLFVHRSLYDTFIERFTQRMNDMPVGNGFDEDIEIGPLINRDAVAKARELVEDARSRGARVLGRGQGQAPGPRFFMPTLVAGFTDDMRIASEESFAPLAPVRAFDSDDEAIAAANDTVYGLAAYVYAKDQQRIRRYQQRLEVGMVGTNTMDITGPQVPFGGVKQSGLGREGGLEGMEEYLETKYLCTAHG</sequence>
<protein>
    <submittedName>
        <fullName evidence="6">NAD-dependent succinate-semialdehyde dehydrogenase</fullName>
    </submittedName>
</protein>
<comment type="similarity">
    <text evidence="1 4">Belongs to the aldehyde dehydrogenase family.</text>
</comment>
<dbReference type="FunFam" id="3.40.309.10:FF:000004">
    <property type="entry name" value="Succinate-semialdehyde dehydrogenase I"/>
    <property type="match status" value="1"/>
</dbReference>
<dbReference type="SUPFAM" id="SSF53720">
    <property type="entry name" value="ALDH-like"/>
    <property type="match status" value="1"/>
</dbReference>
<dbReference type="InterPro" id="IPR029510">
    <property type="entry name" value="Ald_DH_CS_GLU"/>
</dbReference>
<dbReference type="PANTHER" id="PTHR43353">
    <property type="entry name" value="SUCCINATE-SEMIALDEHYDE DEHYDROGENASE, MITOCHONDRIAL"/>
    <property type="match status" value="1"/>
</dbReference>
<dbReference type="InterPro" id="IPR015590">
    <property type="entry name" value="Aldehyde_DH_dom"/>
</dbReference>
<name>A0AAU7KE78_9GAMM</name>
<dbReference type="RefSeq" id="WP_045992554.1">
    <property type="nucleotide sequence ID" value="NZ_CP098827.1"/>
</dbReference>
<gene>
    <name evidence="6" type="ORF">NFG58_15160</name>
</gene>
<dbReference type="InterPro" id="IPR016162">
    <property type="entry name" value="Ald_DH_N"/>
</dbReference>
<evidence type="ECO:0000256" key="2">
    <source>
        <dbReference type="ARBA" id="ARBA00023002"/>
    </source>
</evidence>
<feature type="active site" evidence="3">
    <location>
        <position position="255"/>
    </location>
</feature>
<dbReference type="PANTHER" id="PTHR43353:SF5">
    <property type="entry name" value="SUCCINATE-SEMIALDEHYDE DEHYDROGENASE, MITOCHONDRIAL"/>
    <property type="match status" value="1"/>
</dbReference>
<dbReference type="FunFam" id="3.40.605.10:FF:000005">
    <property type="entry name" value="Succinate-semialdehyde dehydrogenase I"/>
    <property type="match status" value="1"/>
</dbReference>
<dbReference type="AlphaFoldDB" id="A0AAU7KE78"/>
<evidence type="ECO:0000313" key="6">
    <source>
        <dbReference type="EMBL" id="XBO69950.1"/>
    </source>
</evidence>
<organism evidence="6">
    <name type="scientific">Halomonas sp. RT37</name>
    <dbReference type="NCBI Taxonomy" id="2950872"/>
    <lineage>
        <taxon>Bacteria</taxon>
        <taxon>Pseudomonadati</taxon>
        <taxon>Pseudomonadota</taxon>
        <taxon>Gammaproteobacteria</taxon>
        <taxon>Oceanospirillales</taxon>
        <taxon>Halomonadaceae</taxon>
        <taxon>Halomonas</taxon>
    </lineage>
</organism>
<dbReference type="InterPro" id="IPR050740">
    <property type="entry name" value="Aldehyde_DH_Superfamily"/>
</dbReference>
<accession>A0AAU7KE78</accession>
<evidence type="ECO:0000256" key="1">
    <source>
        <dbReference type="ARBA" id="ARBA00009986"/>
    </source>
</evidence>
<dbReference type="FunFam" id="3.40.605.10:FF:000026">
    <property type="entry name" value="Aldehyde dehydrogenase, putative"/>
    <property type="match status" value="1"/>
</dbReference>
<keyword evidence="2 4" id="KW-0560">Oxidoreductase</keyword>
<evidence type="ECO:0000256" key="4">
    <source>
        <dbReference type="RuleBase" id="RU003345"/>
    </source>
</evidence>
<dbReference type="CDD" id="cd07103">
    <property type="entry name" value="ALDH_F5_SSADH_GabD"/>
    <property type="match status" value="1"/>
</dbReference>
<dbReference type="GO" id="GO:0009450">
    <property type="term" value="P:gamma-aminobutyric acid catabolic process"/>
    <property type="evidence" value="ECO:0007669"/>
    <property type="project" value="TreeGrafter"/>
</dbReference>
<reference evidence="6" key="1">
    <citation type="submission" date="2022-06" db="EMBL/GenBank/DDBJ databases">
        <title>A novel DMS-producing enzyme.</title>
        <authorList>
            <person name="Zhang Y."/>
        </authorList>
    </citation>
    <scope>NUCLEOTIDE SEQUENCE</scope>
    <source>
        <strain evidence="6">RT37</strain>
    </source>
</reference>
<dbReference type="GO" id="GO:0004777">
    <property type="term" value="F:succinate-semialdehyde dehydrogenase (NAD+) activity"/>
    <property type="evidence" value="ECO:0007669"/>
    <property type="project" value="TreeGrafter"/>
</dbReference>
<evidence type="ECO:0000259" key="5">
    <source>
        <dbReference type="Pfam" id="PF00171"/>
    </source>
</evidence>
<dbReference type="Pfam" id="PF00171">
    <property type="entry name" value="Aldedh"/>
    <property type="match status" value="1"/>
</dbReference>
<dbReference type="InterPro" id="IPR016161">
    <property type="entry name" value="Ald_DH/histidinol_DH"/>
</dbReference>
<evidence type="ECO:0000256" key="3">
    <source>
        <dbReference type="PROSITE-ProRule" id="PRU10007"/>
    </source>
</evidence>
<proteinExistence type="inferred from homology"/>
<dbReference type="InterPro" id="IPR016160">
    <property type="entry name" value="Ald_DH_CS_CYS"/>
</dbReference>